<protein>
    <submittedName>
        <fullName evidence="1">Uncharacterized protein</fullName>
    </submittedName>
</protein>
<name>A0A0M6WRI6_9FIRM</name>
<dbReference type="Proteomes" id="UP000095495">
    <property type="component" value="Unassembled WGS sequence"/>
</dbReference>
<proteinExistence type="predicted"/>
<gene>
    <name evidence="2" type="ORF">ERS852420_02204</name>
    <name evidence="1" type="ORF">M72_08771</name>
</gene>
<evidence type="ECO:0000313" key="1">
    <source>
        <dbReference type="EMBL" id="CRL40241.1"/>
    </source>
</evidence>
<dbReference type="Proteomes" id="UP000049979">
    <property type="component" value="Unassembled WGS sequence"/>
</dbReference>
<organism evidence="1 3">
    <name type="scientific">Roseburia faecis</name>
    <dbReference type="NCBI Taxonomy" id="301302"/>
    <lineage>
        <taxon>Bacteria</taxon>
        <taxon>Bacillati</taxon>
        <taxon>Bacillota</taxon>
        <taxon>Clostridia</taxon>
        <taxon>Lachnospirales</taxon>
        <taxon>Lachnospiraceae</taxon>
        <taxon>Roseburia</taxon>
    </lineage>
</organism>
<evidence type="ECO:0000313" key="4">
    <source>
        <dbReference type="Proteomes" id="UP000095495"/>
    </source>
</evidence>
<reference evidence="3" key="2">
    <citation type="submission" date="2015-05" db="EMBL/GenBank/DDBJ databases">
        <authorList>
            <consortium name="Pathogen Informatics"/>
        </authorList>
    </citation>
    <scope>NUCLEOTIDE SEQUENCE [LARGE SCALE GENOMIC DNA]</scope>
    <source>
        <strain evidence="2 4">2789STDY5608863</strain>
        <strain evidence="3">M72</strain>
    </source>
</reference>
<dbReference type="AlphaFoldDB" id="A0A0M6WRI6"/>
<dbReference type="EMBL" id="CYXV01000009">
    <property type="protein sequence ID" value="CUN02371.1"/>
    <property type="molecule type" value="Genomic_DNA"/>
</dbReference>
<evidence type="ECO:0000313" key="2">
    <source>
        <dbReference type="EMBL" id="CUN02371.1"/>
    </source>
</evidence>
<reference evidence="1" key="1">
    <citation type="submission" date="2015-05" db="EMBL/GenBank/DDBJ databases">
        <authorList>
            <person name="Wang D.B."/>
            <person name="Wang M."/>
        </authorList>
    </citation>
    <scope>NUCLEOTIDE SEQUENCE [LARGE SCALE GENOMIC DNA]</scope>
    <source>
        <strain evidence="1">M72</strain>
    </source>
</reference>
<keyword evidence="3" id="KW-1185">Reference proteome</keyword>
<accession>A0A0M6WRI6</accession>
<evidence type="ECO:0000313" key="3">
    <source>
        <dbReference type="Proteomes" id="UP000049979"/>
    </source>
</evidence>
<dbReference type="EMBL" id="CVRR01000033">
    <property type="protein sequence ID" value="CRL40241.1"/>
    <property type="molecule type" value="Genomic_DNA"/>
</dbReference>
<sequence length="43" mass="4852">MSANVEKRMTLSEIGGIIVPDMGKEKEQGCDYEDSSICDRMER</sequence>